<sequence length="259" mass="29215">MTQTTKRLPTHLFLASLGKTMLRPGGREASNRIIEACQITKDTKVLEVAPNMGTTAIHLAKTFGCHVTGIDIHKESVEKAKENISAHNLNELIEIQHGNALELPFDDNTFDVVINEAMLTMLPNEHKMKAISEYYRVLKPGGRLATHDLLLKQDPSDASVEERLKEMRKLVVVNAQPLTEDGWKQIFAVCPFKELNNQSGKMCLLTLKGLIVDEGWDKLIEMIENAKKDQDKLDYLFQLIEAFDDNDDLYGHITFTAVK</sequence>
<dbReference type="EMBL" id="LQXD01000131">
    <property type="protein sequence ID" value="OIJ12000.1"/>
    <property type="molecule type" value="Genomic_DNA"/>
</dbReference>
<dbReference type="InterPro" id="IPR050447">
    <property type="entry name" value="Erg6_SMT_methyltransf"/>
</dbReference>
<evidence type="ECO:0000313" key="2">
    <source>
        <dbReference type="EMBL" id="OIJ12000.1"/>
    </source>
</evidence>
<dbReference type="AlphaFoldDB" id="A0A1S2LIE0"/>
<dbReference type="CDD" id="cd02440">
    <property type="entry name" value="AdoMet_MTases"/>
    <property type="match status" value="1"/>
</dbReference>
<evidence type="ECO:0000313" key="3">
    <source>
        <dbReference type="EMBL" id="QOY38224.1"/>
    </source>
</evidence>
<dbReference type="RefSeq" id="WP_071317876.1">
    <property type="nucleotide sequence ID" value="NZ_CP063356.2"/>
</dbReference>
<dbReference type="InterPro" id="IPR029063">
    <property type="entry name" value="SAM-dependent_MTases_sf"/>
</dbReference>
<dbReference type="PANTHER" id="PTHR44068:SF11">
    <property type="entry name" value="GERANYL DIPHOSPHATE 2-C-METHYLTRANSFERASE"/>
    <property type="match status" value="1"/>
</dbReference>
<reference evidence="2 4" key="1">
    <citation type="submission" date="2016-10" db="EMBL/GenBank/DDBJ databases">
        <title>Draft genome sequences of four alkaliphilic bacteria belonging to the Anaerobacillus genus.</title>
        <authorList>
            <person name="Bassil N.M."/>
            <person name="Lloyd J.R."/>
        </authorList>
    </citation>
    <scope>NUCLEOTIDE SEQUENCE [LARGE SCALE GENOMIC DNA]</scope>
    <source>
        <strain evidence="2 4">NB2006</strain>
    </source>
</reference>
<dbReference type="KEGG" id="aia:AWH56_012195"/>
<dbReference type="EMBL" id="CP063356">
    <property type="protein sequence ID" value="QOY38224.1"/>
    <property type="molecule type" value="Genomic_DNA"/>
</dbReference>
<keyword evidence="2" id="KW-0489">Methyltransferase</keyword>
<dbReference type="OrthoDB" id="43862at2"/>
<dbReference type="InterPro" id="IPR041698">
    <property type="entry name" value="Methyltransf_25"/>
</dbReference>
<gene>
    <name evidence="3" type="ORF">AWH56_012195</name>
    <name evidence="2" type="ORF">AWH56_15105</name>
</gene>
<name>A0A1S2LIE0_9BACI</name>
<keyword evidence="2" id="KW-0808">Transferase</keyword>
<dbReference type="SUPFAM" id="SSF53335">
    <property type="entry name" value="S-adenosyl-L-methionine-dependent methyltransferases"/>
    <property type="match status" value="1"/>
</dbReference>
<reference evidence="3" key="4">
    <citation type="submission" date="2020-10" db="EMBL/GenBank/DDBJ databases">
        <authorList>
            <person name="Bassil N.M."/>
            <person name="Lloyd J.R."/>
        </authorList>
    </citation>
    <scope>NUCLEOTIDE SEQUENCE</scope>
    <source>
        <strain evidence="3">NB2006</strain>
    </source>
</reference>
<evidence type="ECO:0000313" key="4">
    <source>
        <dbReference type="Proteomes" id="UP000180175"/>
    </source>
</evidence>
<dbReference type="PANTHER" id="PTHR44068">
    <property type="entry name" value="ZGC:194242"/>
    <property type="match status" value="1"/>
</dbReference>
<feature type="domain" description="Methyltransferase" evidence="1">
    <location>
        <begin position="45"/>
        <end position="142"/>
    </location>
</feature>
<dbReference type="Proteomes" id="UP000180175">
    <property type="component" value="Chromosome"/>
</dbReference>
<evidence type="ECO:0000259" key="1">
    <source>
        <dbReference type="Pfam" id="PF13649"/>
    </source>
</evidence>
<dbReference type="Gene3D" id="3.40.50.150">
    <property type="entry name" value="Vaccinia Virus protein VP39"/>
    <property type="match status" value="1"/>
</dbReference>
<reference evidence="3 4" key="2">
    <citation type="journal article" date="2017" name="Genome Announc.">
        <title>Draft Genome Sequences of Four Alkaliphilic Bacteria Belonging to the Anaerobacillus Genus.</title>
        <authorList>
            <person name="Bassil N.M."/>
            <person name="Lloyd J.R."/>
        </authorList>
    </citation>
    <scope>NUCLEOTIDE SEQUENCE [LARGE SCALE GENOMIC DNA]</scope>
    <source>
        <strain evidence="3 4">NB2006</strain>
    </source>
</reference>
<dbReference type="Pfam" id="PF13649">
    <property type="entry name" value="Methyltransf_25"/>
    <property type="match status" value="1"/>
</dbReference>
<keyword evidence="4" id="KW-1185">Reference proteome</keyword>
<proteinExistence type="predicted"/>
<protein>
    <submittedName>
        <fullName evidence="3">Methyltransferase domain-containing protein</fullName>
    </submittedName>
    <submittedName>
        <fullName evidence="2">SAM-dependent methyltransferase</fullName>
    </submittedName>
</protein>
<accession>A0A1S2LIE0</accession>
<organism evidence="2 4">
    <name type="scientific">Anaerobacillus isosaccharinicus</name>
    <dbReference type="NCBI Taxonomy" id="1532552"/>
    <lineage>
        <taxon>Bacteria</taxon>
        <taxon>Bacillati</taxon>
        <taxon>Bacillota</taxon>
        <taxon>Bacilli</taxon>
        <taxon>Bacillales</taxon>
        <taxon>Bacillaceae</taxon>
        <taxon>Anaerobacillus</taxon>
    </lineage>
</organism>
<dbReference type="GO" id="GO:0008168">
    <property type="term" value="F:methyltransferase activity"/>
    <property type="evidence" value="ECO:0007669"/>
    <property type="project" value="UniProtKB-KW"/>
</dbReference>
<reference evidence="3 4" key="3">
    <citation type="journal article" date="2019" name="Int. J. Syst. Evol. Microbiol.">
        <title>Anaerobacillus isosaccharinicus sp. nov., an alkaliphilic bacterium which degrades isosaccharinic acid.</title>
        <authorList>
            <person name="Bassil N.M."/>
            <person name="Lloyd J.R."/>
        </authorList>
    </citation>
    <scope>NUCLEOTIDE SEQUENCE [LARGE SCALE GENOMIC DNA]</scope>
    <source>
        <strain evidence="3 4">NB2006</strain>
    </source>
</reference>
<dbReference type="GO" id="GO:0032259">
    <property type="term" value="P:methylation"/>
    <property type="evidence" value="ECO:0007669"/>
    <property type="project" value="UniProtKB-KW"/>
</dbReference>